<proteinExistence type="predicted"/>
<organism evidence="1">
    <name type="scientific">Arundo donax</name>
    <name type="common">Giant reed</name>
    <name type="synonym">Donax arundinaceus</name>
    <dbReference type="NCBI Taxonomy" id="35708"/>
    <lineage>
        <taxon>Eukaryota</taxon>
        <taxon>Viridiplantae</taxon>
        <taxon>Streptophyta</taxon>
        <taxon>Embryophyta</taxon>
        <taxon>Tracheophyta</taxon>
        <taxon>Spermatophyta</taxon>
        <taxon>Magnoliopsida</taxon>
        <taxon>Liliopsida</taxon>
        <taxon>Poales</taxon>
        <taxon>Poaceae</taxon>
        <taxon>PACMAD clade</taxon>
        <taxon>Arundinoideae</taxon>
        <taxon>Arundineae</taxon>
        <taxon>Arundo</taxon>
    </lineage>
</organism>
<reference evidence="1" key="1">
    <citation type="submission" date="2014-09" db="EMBL/GenBank/DDBJ databases">
        <authorList>
            <person name="Magalhaes I.L.F."/>
            <person name="Oliveira U."/>
            <person name="Santos F.R."/>
            <person name="Vidigal T.H.D.A."/>
            <person name="Brescovit A.D."/>
            <person name="Santos A.J."/>
        </authorList>
    </citation>
    <scope>NUCLEOTIDE SEQUENCE</scope>
    <source>
        <tissue evidence="1">Shoot tissue taken approximately 20 cm above the soil surface</tissue>
    </source>
</reference>
<evidence type="ECO:0000313" key="1">
    <source>
        <dbReference type="EMBL" id="JAE18604.1"/>
    </source>
</evidence>
<name>A0A0A9G591_ARUDO</name>
<sequence length="91" mass="10376">MIWLRGFMISSSQYVLHRMLHIYCKLHSYSNALSSKCLKELEAGCNRVKQIFDRFTQNPSSTPVPEVNHSGIFINMGGWGFSANPELFCTC</sequence>
<dbReference type="AlphaFoldDB" id="A0A0A9G591"/>
<reference evidence="1" key="2">
    <citation type="journal article" date="2015" name="Data Brief">
        <title>Shoot transcriptome of the giant reed, Arundo donax.</title>
        <authorList>
            <person name="Barrero R.A."/>
            <person name="Guerrero F.D."/>
            <person name="Moolhuijzen P."/>
            <person name="Goolsby J.A."/>
            <person name="Tidwell J."/>
            <person name="Bellgard S.E."/>
            <person name="Bellgard M.I."/>
        </authorList>
    </citation>
    <scope>NUCLEOTIDE SEQUENCE</scope>
    <source>
        <tissue evidence="1">Shoot tissue taken approximately 20 cm above the soil surface</tissue>
    </source>
</reference>
<accession>A0A0A9G591</accession>
<protein>
    <submittedName>
        <fullName evidence="1">Uncharacterized protein</fullName>
    </submittedName>
</protein>
<dbReference type="EMBL" id="GBRH01179292">
    <property type="protein sequence ID" value="JAE18604.1"/>
    <property type="molecule type" value="Transcribed_RNA"/>
</dbReference>